<dbReference type="RefSeq" id="WP_249973111.1">
    <property type="nucleotide sequence ID" value="NZ_JAMFLZ010000004.1"/>
</dbReference>
<organism evidence="9 10">
    <name type="scientific">Jejuia spongiicola</name>
    <dbReference type="NCBI Taxonomy" id="2942207"/>
    <lineage>
        <taxon>Bacteria</taxon>
        <taxon>Pseudomonadati</taxon>
        <taxon>Bacteroidota</taxon>
        <taxon>Flavobacteriia</taxon>
        <taxon>Flavobacteriales</taxon>
        <taxon>Flavobacteriaceae</taxon>
        <taxon>Jejuia</taxon>
    </lineage>
</organism>
<feature type="signal peptide" evidence="8">
    <location>
        <begin position="1"/>
        <end position="22"/>
    </location>
</feature>
<dbReference type="EMBL" id="JAMFLZ010000004">
    <property type="protein sequence ID" value="MCL6295449.1"/>
    <property type="molecule type" value="Genomic_DNA"/>
</dbReference>
<evidence type="ECO:0000256" key="1">
    <source>
        <dbReference type="ARBA" id="ARBA00004442"/>
    </source>
</evidence>
<comment type="subcellular location">
    <subcellularLocation>
        <location evidence="1">Cell outer membrane</location>
    </subcellularLocation>
</comment>
<dbReference type="InterPro" id="IPR051906">
    <property type="entry name" value="TolC-like"/>
</dbReference>
<dbReference type="Pfam" id="PF02321">
    <property type="entry name" value="OEP"/>
    <property type="match status" value="2"/>
</dbReference>
<keyword evidence="7" id="KW-0998">Cell outer membrane</keyword>
<feature type="chain" id="PRO_5046978698" evidence="8">
    <location>
        <begin position="23"/>
        <end position="476"/>
    </location>
</feature>
<evidence type="ECO:0000256" key="3">
    <source>
        <dbReference type="ARBA" id="ARBA00022448"/>
    </source>
</evidence>
<keyword evidence="5" id="KW-0812">Transmembrane</keyword>
<keyword evidence="8" id="KW-0732">Signal</keyword>
<evidence type="ECO:0000256" key="4">
    <source>
        <dbReference type="ARBA" id="ARBA00022452"/>
    </source>
</evidence>
<evidence type="ECO:0000256" key="6">
    <source>
        <dbReference type="ARBA" id="ARBA00023136"/>
    </source>
</evidence>
<dbReference type="PANTHER" id="PTHR30026:SF20">
    <property type="entry name" value="OUTER MEMBRANE PROTEIN TOLC"/>
    <property type="match status" value="1"/>
</dbReference>
<dbReference type="InterPro" id="IPR003423">
    <property type="entry name" value="OMP_efflux"/>
</dbReference>
<dbReference type="Gene3D" id="1.20.1600.10">
    <property type="entry name" value="Outer membrane efflux proteins (OEP)"/>
    <property type="match status" value="1"/>
</dbReference>
<proteinExistence type="inferred from homology"/>
<evidence type="ECO:0000256" key="2">
    <source>
        <dbReference type="ARBA" id="ARBA00007613"/>
    </source>
</evidence>
<protein>
    <submittedName>
        <fullName evidence="9">TolC family protein</fullName>
    </submittedName>
</protein>
<evidence type="ECO:0000313" key="10">
    <source>
        <dbReference type="Proteomes" id="UP001165381"/>
    </source>
</evidence>
<evidence type="ECO:0000256" key="8">
    <source>
        <dbReference type="SAM" id="SignalP"/>
    </source>
</evidence>
<keyword evidence="6" id="KW-0472">Membrane</keyword>
<dbReference type="PANTHER" id="PTHR30026">
    <property type="entry name" value="OUTER MEMBRANE PROTEIN TOLC"/>
    <property type="match status" value="1"/>
</dbReference>
<keyword evidence="10" id="KW-1185">Reference proteome</keyword>
<reference evidence="9" key="1">
    <citation type="submission" date="2022-05" db="EMBL/GenBank/DDBJ databases">
        <authorList>
            <person name="Park J.-S."/>
        </authorList>
    </citation>
    <scope>NUCLEOTIDE SEQUENCE</scope>
    <source>
        <strain evidence="9">2012CJ34-3</strain>
    </source>
</reference>
<comment type="caution">
    <text evidence="9">The sequence shown here is derived from an EMBL/GenBank/DDBJ whole genome shotgun (WGS) entry which is preliminary data.</text>
</comment>
<dbReference type="SUPFAM" id="SSF56954">
    <property type="entry name" value="Outer membrane efflux proteins (OEP)"/>
    <property type="match status" value="1"/>
</dbReference>
<dbReference type="Proteomes" id="UP001165381">
    <property type="component" value="Unassembled WGS sequence"/>
</dbReference>
<comment type="similarity">
    <text evidence="2">Belongs to the outer membrane factor (OMF) (TC 1.B.17) family.</text>
</comment>
<accession>A0ABT0QF13</accession>
<keyword evidence="4" id="KW-1134">Transmembrane beta strand</keyword>
<keyword evidence="3" id="KW-0813">Transport</keyword>
<sequence>MKNKKIVAVIVLLNIFYSIGFAQNTEQSKFTLNDCILLALENNNDLKSSKLQTRSSSINYKQSINELLPSLNVNYNIGVNDGRSIDPFTNSYSNQELTFSTLGVNLNATVFNGFRVLNSIKQSKFNMKASEMELEEAKQNLVLQVTIGYIQILNSRDLLDLSKSRLTTTEAQLKRLKTHYDEGVGNPVDYTDMQGQYATDKINIVDAQNNLEAAILDFITLLNLESDSEKDFENISGLIASDKYEFSANDVYNEALQNLATFKSKQFRIDAADSGIKVARSSYYPEISFFGQLNTNYSSAAEIFTETGSSIIETGDYVTVANQNYPVLQNQKQFSGSKISYEDQFDNNLNSVVGVSVRVPLFNGFRAKNSVQLQKIEFEESKLELENTKLLFKQSIEQAYNNMESAFNRYHILLEQVIAFEESYRINEVRFNNGVSNIVEYISSKNNMDGAKINLNKAKYEYLLRVKILDYYRGVN</sequence>
<evidence type="ECO:0000256" key="5">
    <source>
        <dbReference type="ARBA" id="ARBA00022692"/>
    </source>
</evidence>
<gene>
    <name evidence="9" type="ORF">M3P09_10625</name>
</gene>
<name>A0ABT0QF13_9FLAO</name>
<evidence type="ECO:0000256" key="7">
    <source>
        <dbReference type="ARBA" id="ARBA00023237"/>
    </source>
</evidence>
<evidence type="ECO:0000313" key="9">
    <source>
        <dbReference type="EMBL" id="MCL6295449.1"/>
    </source>
</evidence>